<keyword evidence="6 10" id="KW-0812">Transmembrane</keyword>
<dbReference type="Pfam" id="PF11145">
    <property type="entry name" value="DUF2921"/>
    <property type="match status" value="1"/>
</dbReference>
<feature type="transmembrane region" description="Helical" evidence="10">
    <location>
        <begin position="772"/>
        <end position="794"/>
    </location>
</feature>
<dbReference type="PANTHER" id="PTHR33389:SF4">
    <property type="entry name" value="PII, URIDYLYLTRANSFERASE (DUF2921)"/>
    <property type="match status" value="1"/>
</dbReference>
<evidence type="ECO:0000256" key="5">
    <source>
        <dbReference type="ARBA" id="ARBA00022679"/>
    </source>
</evidence>
<feature type="signal peptide" evidence="11">
    <location>
        <begin position="1"/>
        <end position="24"/>
    </location>
</feature>
<keyword evidence="8 10" id="KW-1133">Transmembrane helix</keyword>
<name>A0A2P2IRG4_RHIMU</name>
<dbReference type="Pfam" id="PF25333">
    <property type="entry name" value="DUF2921_N"/>
    <property type="match status" value="3"/>
</dbReference>
<feature type="transmembrane region" description="Helical" evidence="10">
    <location>
        <begin position="864"/>
        <end position="885"/>
    </location>
</feature>
<keyword evidence="5" id="KW-0808">Transferase</keyword>
<comment type="pathway">
    <text evidence="3">Protein modification; protein ubiquitination.</text>
</comment>
<evidence type="ECO:0000256" key="2">
    <source>
        <dbReference type="ARBA" id="ARBA00004127"/>
    </source>
</evidence>
<dbReference type="InterPro" id="IPR021319">
    <property type="entry name" value="DUF2921"/>
</dbReference>
<proteinExistence type="predicted"/>
<comment type="subcellular location">
    <subcellularLocation>
        <location evidence="2">Endomembrane system</location>
        <topology evidence="2">Multi-pass membrane protein</topology>
    </subcellularLocation>
</comment>
<evidence type="ECO:0000256" key="11">
    <source>
        <dbReference type="SAM" id="SignalP"/>
    </source>
</evidence>
<feature type="domain" description="DUF2921" evidence="13">
    <location>
        <begin position="518"/>
        <end position="715"/>
    </location>
</feature>
<sequence>MKSVSVAVLVWALSGSLLCGCAVSYMPDSFSFGATGVSSGTYSYDRIDEVKKHCASVISSATELKPDDNRMSNIKENLNFVNGDWRQDPGKAPILPYLHRENQSSNLLHPLTPLTLASFWVSDVDHVHRSKKLVDLNGLLVMGITLNSFGEKIYDRNPQFQMWPDHVQLSMLFEGIYTESKKNGGQRVICLLGSAMLPSRESDSGDPWEWLKGSGSNYNVQPPLLQDDQILLVLRYPMSLSLTNRLIQGELRSLNPKSNPKYFDAVYIISQLGKLVNYEFGSERFVSKACDPYPYHDNLLNSGIDTYQGRGFCEILQQITGEGAGPFNIVPNWRCNGTNDFCTKMGPFSSDEEIKATNGSFKGVKLLLQNVKCEQVPERGNASSSNVAAVFRVVPPGESLYTAAMRSGLNNMTVVVEGTWKSSSGQLCMIGCWGMVDTEGNSCDSRICLYIPLSFSISQRSIILGSFTSTDKNHASYFPLSFEKILEPTELWNYFTTSHPYYRYTKIEKAGIILEENEPFSFRTVIKKSLLKYPKLDDTVALTTSLSLLAEDLTLQIPAFPDPFPSSRTRGLNFQMMIVSLGPLFVRYWSLHNSSSIDEKIRTLNNAELTERQLLMNVSAQITIDAEAYSNFSVLFLEGLYDAHVGRMYLVGCRDVRASQNILFESMDLEAGLDCLIEVIVSYPPTTAQWLVNPTARISISSQRNDDDPLRFSTVKLQTLPILYRRQREDILSQTGIEGILRILTLSFAIACISSQLFYIKHDVDSVPFISLVMLGVQAVGYSLPLITGAEALFKRMSSEPSEMSSYGLETNQWFHAIDYTVKFLVLVSFLLTLRLCQKVWKSRIRFLTRSPHEPHRVPTDKRVFLFTLTIHVIGYVIVLIFHSIQTSQRPLRLEEYVDFVGHSHTLREWETELEEYVGLVQDFFLLPQVIGNLIWQIDCKPLRKLYFIGITVVRLLPHIYDYLRAPVRNPFFSNDYEFVNPNTDFYSKFGDIVIPVTAAFLAAAVYVQQRWNYEKLSQTLSMGHHRLLPFKSRMYERLPSKSPEMELALGVNGSDRFETEHNNEE</sequence>
<organism evidence="14">
    <name type="scientific">Rhizophora mucronata</name>
    <name type="common">Asiatic mangrove</name>
    <dbReference type="NCBI Taxonomy" id="61149"/>
    <lineage>
        <taxon>Eukaryota</taxon>
        <taxon>Viridiplantae</taxon>
        <taxon>Streptophyta</taxon>
        <taxon>Embryophyta</taxon>
        <taxon>Tracheophyta</taxon>
        <taxon>Spermatophyta</taxon>
        <taxon>Magnoliopsida</taxon>
        <taxon>eudicotyledons</taxon>
        <taxon>Gunneridae</taxon>
        <taxon>Pentapetalae</taxon>
        <taxon>rosids</taxon>
        <taxon>fabids</taxon>
        <taxon>Malpighiales</taxon>
        <taxon>Rhizophoraceae</taxon>
        <taxon>Rhizophora</taxon>
    </lineage>
</organism>
<evidence type="ECO:0000256" key="1">
    <source>
        <dbReference type="ARBA" id="ARBA00000900"/>
    </source>
</evidence>
<dbReference type="AlphaFoldDB" id="A0A2P2IRG4"/>
<evidence type="ECO:0000256" key="8">
    <source>
        <dbReference type="ARBA" id="ARBA00022989"/>
    </source>
</evidence>
<feature type="transmembrane region" description="Helical" evidence="10">
    <location>
        <begin position="814"/>
        <end position="837"/>
    </location>
</feature>
<dbReference type="EC" id="2.3.2.27" evidence="4"/>
<feature type="transmembrane region" description="Helical" evidence="10">
    <location>
        <begin position="739"/>
        <end position="760"/>
    </location>
</feature>
<evidence type="ECO:0000256" key="3">
    <source>
        <dbReference type="ARBA" id="ARBA00004906"/>
    </source>
</evidence>
<evidence type="ECO:0000256" key="4">
    <source>
        <dbReference type="ARBA" id="ARBA00012483"/>
    </source>
</evidence>
<feature type="domain" description="DUF2921" evidence="13">
    <location>
        <begin position="286"/>
        <end position="479"/>
    </location>
</feature>
<evidence type="ECO:0000259" key="13">
    <source>
        <dbReference type="Pfam" id="PF25333"/>
    </source>
</evidence>
<keyword evidence="11" id="KW-0732">Signal</keyword>
<evidence type="ECO:0000313" key="14">
    <source>
        <dbReference type="EMBL" id="MBW83824.1"/>
    </source>
</evidence>
<feature type="chain" id="PRO_5015153870" description="RING-type E3 ubiquitin transferase" evidence="11">
    <location>
        <begin position="25"/>
        <end position="1066"/>
    </location>
</feature>
<keyword evidence="9 10" id="KW-0472">Membrane</keyword>
<dbReference type="GO" id="GO:0061630">
    <property type="term" value="F:ubiquitin protein ligase activity"/>
    <property type="evidence" value="ECO:0007669"/>
    <property type="project" value="UniProtKB-EC"/>
</dbReference>
<dbReference type="GO" id="GO:0012505">
    <property type="term" value="C:endomembrane system"/>
    <property type="evidence" value="ECO:0007669"/>
    <property type="project" value="UniProtKB-SubCell"/>
</dbReference>
<evidence type="ECO:0000259" key="12">
    <source>
        <dbReference type="Pfam" id="PF11145"/>
    </source>
</evidence>
<evidence type="ECO:0000256" key="6">
    <source>
        <dbReference type="ARBA" id="ARBA00022692"/>
    </source>
</evidence>
<evidence type="ECO:0000256" key="9">
    <source>
        <dbReference type="ARBA" id="ARBA00023136"/>
    </source>
</evidence>
<feature type="domain" description="SWEET-like" evidence="12">
    <location>
        <begin position="727"/>
        <end position="1016"/>
    </location>
</feature>
<dbReference type="PANTHER" id="PTHR33389">
    <property type="entry name" value="FAMILY PROTEIN, PUTATIVE (DUF2921)-RELATED"/>
    <property type="match status" value="1"/>
</dbReference>
<dbReference type="PROSITE" id="PS51257">
    <property type="entry name" value="PROKAR_LIPOPROTEIN"/>
    <property type="match status" value="1"/>
</dbReference>
<evidence type="ECO:0000256" key="7">
    <source>
        <dbReference type="ARBA" id="ARBA00022786"/>
    </source>
</evidence>
<comment type="catalytic activity">
    <reaction evidence="1">
        <text>S-ubiquitinyl-[E2 ubiquitin-conjugating enzyme]-L-cysteine + [acceptor protein]-L-lysine = [E2 ubiquitin-conjugating enzyme]-L-cysteine + N(6)-ubiquitinyl-[acceptor protein]-L-lysine.</text>
        <dbReference type="EC" id="2.3.2.27"/>
    </reaction>
</comment>
<feature type="domain" description="DUF2921" evidence="13">
    <location>
        <begin position="50"/>
        <end position="266"/>
    </location>
</feature>
<protein>
    <recommendedName>
        <fullName evidence="4">RING-type E3 ubiquitin transferase</fullName>
        <ecNumber evidence="4">2.3.2.27</ecNumber>
    </recommendedName>
</protein>
<accession>A0A2P2IRG4</accession>
<keyword evidence="7" id="KW-0833">Ubl conjugation pathway</keyword>
<dbReference type="EMBL" id="GGEC01003341">
    <property type="protein sequence ID" value="MBW83824.1"/>
    <property type="molecule type" value="Transcribed_RNA"/>
</dbReference>
<evidence type="ECO:0000256" key="10">
    <source>
        <dbReference type="SAM" id="Phobius"/>
    </source>
</evidence>
<reference evidence="14" key="1">
    <citation type="submission" date="2018-02" db="EMBL/GenBank/DDBJ databases">
        <title>Rhizophora mucronata_Transcriptome.</title>
        <authorList>
            <person name="Meera S.P."/>
            <person name="Sreeshan A."/>
            <person name="Augustine A."/>
        </authorList>
    </citation>
    <scope>NUCLEOTIDE SEQUENCE</scope>
    <source>
        <tissue evidence="14">Leaf</tissue>
    </source>
</reference>
<dbReference type="InterPro" id="IPR057425">
    <property type="entry name" value="DUF2921_N"/>
</dbReference>